<sequence>MTEAELPDDPRSTDDAQDEFAGAPSEPSHDDVAVEEEEGGASGSEGAERDTPAGEDYAGSGF</sequence>
<dbReference type="OrthoDB" id="3830985at2"/>
<evidence type="ECO:0000256" key="1">
    <source>
        <dbReference type="SAM" id="MobiDB-lite"/>
    </source>
</evidence>
<reference evidence="2 3" key="1">
    <citation type="submission" date="2016-10" db="EMBL/GenBank/DDBJ databases">
        <authorList>
            <person name="de Groot N.N."/>
        </authorList>
    </citation>
    <scope>NUCLEOTIDE SEQUENCE [LARGE SCALE GENOMIC DNA]</scope>
    <source>
        <strain evidence="2 3">MON 2.2</strain>
    </source>
</reference>
<organism evidence="2 3">
    <name type="scientific">Auraticoccus monumenti</name>
    <dbReference type="NCBI Taxonomy" id="675864"/>
    <lineage>
        <taxon>Bacteria</taxon>
        <taxon>Bacillati</taxon>
        <taxon>Actinomycetota</taxon>
        <taxon>Actinomycetes</taxon>
        <taxon>Propionibacteriales</taxon>
        <taxon>Propionibacteriaceae</taxon>
        <taxon>Auraticoccus</taxon>
    </lineage>
</organism>
<dbReference type="Proteomes" id="UP000198546">
    <property type="component" value="Chromosome i"/>
</dbReference>
<proteinExistence type="predicted"/>
<evidence type="ECO:0000313" key="3">
    <source>
        <dbReference type="Proteomes" id="UP000198546"/>
    </source>
</evidence>
<protein>
    <submittedName>
        <fullName evidence="2">Uncharacterized protein</fullName>
    </submittedName>
</protein>
<name>A0A1G6VZI1_9ACTN</name>
<feature type="region of interest" description="Disordered" evidence="1">
    <location>
        <begin position="1"/>
        <end position="62"/>
    </location>
</feature>
<keyword evidence="3" id="KW-1185">Reference proteome</keyword>
<gene>
    <name evidence="2" type="ORF">SAMN04489747_1304</name>
</gene>
<dbReference type="RefSeq" id="WP_090591723.1">
    <property type="nucleotide sequence ID" value="NZ_LT629688.1"/>
</dbReference>
<evidence type="ECO:0000313" key="2">
    <source>
        <dbReference type="EMBL" id="SDD59130.1"/>
    </source>
</evidence>
<dbReference type="AlphaFoldDB" id="A0A1G6VZI1"/>
<dbReference type="EMBL" id="LT629688">
    <property type="protein sequence ID" value="SDD59130.1"/>
    <property type="molecule type" value="Genomic_DNA"/>
</dbReference>
<dbReference type="STRING" id="675864.SAMN04489747_1304"/>
<accession>A0A1G6VZI1</accession>